<feature type="transmembrane region" description="Helical" evidence="1">
    <location>
        <begin position="12"/>
        <end position="34"/>
    </location>
</feature>
<organism evidence="2 3">
    <name type="scientific">Roseibium aquae</name>
    <dbReference type="NCBI Taxonomy" id="1323746"/>
    <lineage>
        <taxon>Bacteria</taxon>
        <taxon>Pseudomonadati</taxon>
        <taxon>Pseudomonadota</taxon>
        <taxon>Alphaproteobacteria</taxon>
        <taxon>Hyphomicrobiales</taxon>
        <taxon>Stappiaceae</taxon>
        <taxon>Roseibium</taxon>
    </lineage>
</organism>
<proteinExistence type="predicted"/>
<keyword evidence="1" id="KW-0812">Transmembrane</keyword>
<keyword evidence="1" id="KW-1133">Transmembrane helix</keyword>
<name>A0A916TQZ4_9HYPH</name>
<accession>A0A916TQZ4</accession>
<keyword evidence="3" id="KW-1185">Reference proteome</keyword>
<protein>
    <submittedName>
        <fullName evidence="2">Uncharacterized protein</fullName>
    </submittedName>
</protein>
<dbReference type="OrthoDB" id="9958373at2"/>
<feature type="transmembrane region" description="Helical" evidence="1">
    <location>
        <begin position="40"/>
        <end position="66"/>
    </location>
</feature>
<keyword evidence="1" id="KW-0472">Membrane</keyword>
<reference evidence="2" key="1">
    <citation type="journal article" date="2014" name="Int. J. Syst. Evol. Microbiol.">
        <title>Complete genome sequence of Corynebacterium casei LMG S-19264T (=DSM 44701T), isolated from a smear-ripened cheese.</title>
        <authorList>
            <consortium name="US DOE Joint Genome Institute (JGI-PGF)"/>
            <person name="Walter F."/>
            <person name="Albersmeier A."/>
            <person name="Kalinowski J."/>
            <person name="Ruckert C."/>
        </authorList>
    </citation>
    <scope>NUCLEOTIDE SEQUENCE</scope>
    <source>
        <strain evidence="2">CGMCC 1.12426</strain>
    </source>
</reference>
<evidence type="ECO:0000313" key="3">
    <source>
        <dbReference type="Proteomes" id="UP000605148"/>
    </source>
</evidence>
<sequence>MNNDRQEIIKTLSQRVTIFAVFASATVFLIPSLLPESIGIPFMLGGILVSVPVFFYLLLQLVLAFFRR</sequence>
<dbReference type="RefSeq" id="WP_150497866.1">
    <property type="nucleotide sequence ID" value="NZ_BMFA01000019.1"/>
</dbReference>
<comment type="caution">
    <text evidence="2">The sequence shown here is derived from an EMBL/GenBank/DDBJ whole genome shotgun (WGS) entry which is preliminary data.</text>
</comment>
<gene>
    <name evidence="2" type="ORF">GCM10011316_38790</name>
</gene>
<reference evidence="2" key="2">
    <citation type="submission" date="2020-09" db="EMBL/GenBank/DDBJ databases">
        <authorList>
            <person name="Sun Q."/>
            <person name="Zhou Y."/>
        </authorList>
    </citation>
    <scope>NUCLEOTIDE SEQUENCE</scope>
    <source>
        <strain evidence="2">CGMCC 1.12426</strain>
    </source>
</reference>
<dbReference type="EMBL" id="BMFA01000019">
    <property type="protein sequence ID" value="GGB63163.1"/>
    <property type="molecule type" value="Genomic_DNA"/>
</dbReference>
<dbReference type="Proteomes" id="UP000605148">
    <property type="component" value="Unassembled WGS sequence"/>
</dbReference>
<evidence type="ECO:0000256" key="1">
    <source>
        <dbReference type="SAM" id="Phobius"/>
    </source>
</evidence>
<evidence type="ECO:0000313" key="2">
    <source>
        <dbReference type="EMBL" id="GGB63163.1"/>
    </source>
</evidence>
<dbReference type="AlphaFoldDB" id="A0A916TQZ4"/>